<protein>
    <recommendedName>
        <fullName evidence="5">NADH dehydrogenase [ubiquinone] 1 beta subcomplex subunit 5, mitochondrial</fullName>
    </recommendedName>
    <alternativeName>
        <fullName evidence="16">Complex I-SGDH</fullName>
    </alternativeName>
    <alternativeName>
        <fullName evidence="15">NADH-ubiquinone oxidoreductase SGDH subunit</fullName>
    </alternativeName>
</protein>
<evidence type="ECO:0000256" key="13">
    <source>
        <dbReference type="ARBA" id="ARBA00023128"/>
    </source>
</evidence>
<dbReference type="Proteomes" id="UP001642483">
    <property type="component" value="Unassembled WGS sequence"/>
</dbReference>
<evidence type="ECO:0000256" key="14">
    <source>
        <dbReference type="ARBA" id="ARBA00023136"/>
    </source>
</evidence>
<dbReference type="PANTHER" id="PTHR13178:SF0">
    <property type="entry name" value="NADH DEHYDROGENASE [UBIQUINONE] 1 BETA SUBCOMPLEX SUBUNIT 5, MITOCHONDRIAL"/>
    <property type="match status" value="1"/>
</dbReference>
<comment type="subunit">
    <text evidence="4">Complex I is composed of 45 different subunits.</text>
</comment>
<organism evidence="18 19">
    <name type="scientific">Clavelina lepadiformis</name>
    <name type="common">Light-bulb sea squirt</name>
    <name type="synonym">Ascidia lepadiformis</name>
    <dbReference type="NCBI Taxonomy" id="159417"/>
    <lineage>
        <taxon>Eukaryota</taxon>
        <taxon>Metazoa</taxon>
        <taxon>Chordata</taxon>
        <taxon>Tunicata</taxon>
        <taxon>Ascidiacea</taxon>
        <taxon>Aplousobranchia</taxon>
        <taxon>Clavelinidae</taxon>
        <taxon>Clavelina</taxon>
    </lineage>
</organism>
<evidence type="ECO:0000256" key="11">
    <source>
        <dbReference type="ARBA" id="ARBA00022982"/>
    </source>
</evidence>
<evidence type="ECO:0000256" key="15">
    <source>
        <dbReference type="ARBA" id="ARBA00032395"/>
    </source>
</evidence>
<dbReference type="PANTHER" id="PTHR13178">
    <property type="entry name" value="NADH-UBIQUINONE OXIDOREDUCTASE SGDH SUBUNIT"/>
    <property type="match status" value="1"/>
</dbReference>
<keyword evidence="6" id="KW-0813">Transport</keyword>
<keyword evidence="9" id="KW-0999">Mitochondrion inner membrane</keyword>
<evidence type="ECO:0000313" key="19">
    <source>
        <dbReference type="Proteomes" id="UP001642483"/>
    </source>
</evidence>
<evidence type="ECO:0000256" key="3">
    <source>
        <dbReference type="ARBA" id="ARBA00007152"/>
    </source>
</evidence>
<keyword evidence="10" id="KW-0809">Transit peptide</keyword>
<keyword evidence="7" id="KW-0679">Respiratory chain</keyword>
<keyword evidence="14 17" id="KW-0472">Membrane</keyword>
<name>A0ABP0GHX7_CLALP</name>
<evidence type="ECO:0000256" key="7">
    <source>
        <dbReference type="ARBA" id="ARBA00022660"/>
    </source>
</evidence>
<keyword evidence="11" id="KW-0249">Electron transport</keyword>
<evidence type="ECO:0000256" key="16">
    <source>
        <dbReference type="ARBA" id="ARBA00032550"/>
    </source>
</evidence>
<dbReference type="InterPro" id="IPR019173">
    <property type="entry name" value="NADH_UbQ_OxRdtase_B5_su"/>
</dbReference>
<keyword evidence="13" id="KW-0496">Mitochondrion</keyword>
<accession>A0ABP0GHX7</accession>
<sequence length="190" mass="22257">MTLLSKALNLTQQFSSRIVLSSRQHNGKILKCVFRSASGGPRVFRIKALQSTGLKPLLYRYLFIGLVPAVLIITYSNLFVGNAVLYDHDAEEFEPEYWEYYKHPITRFLARYVMEDPKLSYYKDIFMLEVDQRCFKQTKLINQVESLQKLEKQGIIALHQDPALTRWENDEMEEFVKKYDFGDKPSDSKN</sequence>
<evidence type="ECO:0000256" key="9">
    <source>
        <dbReference type="ARBA" id="ARBA00022792"/>
    </source>
</evidence>
<evidence type="ECO:0000256" key="6">
    <source>
        <dbReference type="ARBA" id="ARBA00022448"/>
    </source>
</evidence>
<reference evidence="18 19" key="1">
    <citation type="submission" date="2024-02" db="EMBL/GenBank/DDBJ databases">
        <authorList>
            <person name="Daric V."/>
            <person name="Darras S."/>
        </authorList>
    </citation>
    <scope>NUCLEOTIDE SEQUENCE [LARGE SCALE GENOMIC DNA]</scope>
</reference>
<evidence type="ECO:0000256" key="2">
    <source>
        <dbReference type="ARBA" id="ARBA00004434"/>
    </source>
</evidence>
<dbReference type="EMBL" id="CAWYQH010000114">
    <property type="protein sequence ID" value="CAK8690254.1"/>
    <property type="molecule type" value="Genomic_DNA"/>
</dbReference>
<evidence type="ECO:0000256" key="8">
    <source>
        <dbReference type="ARBA" id="ARBA00022692"/>
    </source>
</evidence>
<feature type="transmembrane region" description="Helical" evidence="17">
    <location>
        <begin position="58"/>
        <end position="80"/>
    </location>
</feature>
<keyword evidence="12 17" id="KW-1133">Transmembrane helix</keyword>
<keyword evidence="19" id="KW-1185">Reference proteome</keyword>
<evidence type="ECO:0000256" key="5">
    <source>
        <dbReference type="ARBA" id="ARBA00015175"/>
    </source>
</evidence>
<proteinExistence type="inferred from homology"/>
<comment type="caution">
    <text evidence="18">The sequence shown here is derived from an EMBL/GenBank/DDBJ whole genome shotgun (WGS) entry which is preliminary data.</text>
</comment>
<evidence type="ECO:0000256" key="17">
    <source>
        <dbReference type="SAM" id="Phobius"/>
    </source>
</evidence>
<keyword evidence="8 17" id="KW-0812">Transmembrane</keyword>
<comment type="function">
    <text evidence="1">Accessory subunit of the mitochondrial membrane respiratory chain NADH dehydrogenase (Complex I), that is believed not to be involved in catalysis. Complex I functions in the transfer of electrons from NADH to the respiratory chain. The immediate electron acceptor for the enzyme is believed to be ubiquinone.</text>
</comment>
<gene>
    <name evidence="18" type="ORF">CVLEPA_LOCUS22885</name>
</gene>
<comment type="similarity">
    <text evidence="3">Belongs to the complex I NDUFB5 subunit family.</text>
</comment>
<evidence type="ECO:0000256" key="1">
    <source>
        <dbReference type="ARBA" id="ARBA00003195"/>
    </source>
</evidence>
<dbReference type="Pfam" id="PF09781">
    <property type="entry name" value="NDUF_B5"/>
    <property type="match status" value="1"/>
</dbReference>
<evidence type="ECO:0000313" key="18">
    <source>
        <dbReference type="EMBL" id="CAK8690254.1"/>
    </source>
</evidence>
<comment type="subcellular location">
    <subcellularLocation>
        <location evidence="2">Mitochondrion inner membrane</location>
        <topology evidence="2">Single-pass membrane protein</topology>
    </subcellularLocation>
</comment>
<evidence type="ECO:0000256" key="10">
    <source>
        <dbReference type="ARBA" id="ARBA00022946"/>
    </source>
</evidence>
<evidence type="ECO:0000256" key="4">
    <source>
        <dbReference type="ARBA" id="ARBA00011533"/>
    </source>
</evidence>
<evidence type="ECO:0000256" key="12">
    <source>
        <dbReference type="ARBA" id="ARBA00022989"/>
    </source>
</evidence>